<proteinExistence type="predicted"/>
<feature type="region of interest" description="Disordered" evidence="1">
    <location>
        <begin position="86"/>
        <end position="116"/>
    </location>
</feature>
<protein>
    <submittedName>
        <fullName evidence="2">Uncharacterized protein</fullName>
    </submittedName>
</protein>
<keyword evidence="3" id="KW-1185">Reference proteome</keyword>
<feature type="compositionally biased region" description="Polar residues" evidence="1">
    <location>
        <begin position="98"/>
        <end position="108"/>
    </location>
</feature>
<dbReference type="EMBL" id="SDMP01000018">
    <property type="protein sequence ID" value="RYQ94836.1"/>
    <property type="molecule type" value="Genomic_DNA"/>
</dbReference>
<comment type="caution">
    <text evidence="2">The sequence shown here is derived from an EMBL/GenBank/DDBJ whole genome shotgun (WGS) entry which is preliminary data.</text>
</comment>
<dbReference type="Proteomes" id="UP000289738">
    <property type="component" value="Chromosome B08"/>
</dbReference>
<accession>A0A444XYV7</accession>
<dbReference type="AlphaFoldDB" id="A0A444XYV7"/>
<evidence type="ECO:0000313" key="3">
    <source>
        <dbReference type="Proteomes" id="UP000289738"/>
    </source>
</evidence>
<name>A0A444XYV7_ARAHY</name>
<gene>
    <name evidence="2" type="ORF">Ahy_B08g089786</name>
</gene>
<organism evidence="2 3">
    <name type="scientific">Arachis hypogaea</name>
    <name type="common">Peanut</name>
    <dbReference type="NCBI Taxonomy" id="3818"/>
    <lineage>
        <taxon>Eukaryota</taxon>
        <taxon>Viridiplantae</taxon>
        <taxon>Streptophyta</taxon>
        <taxon>Embryophyta</taxon>
        <taxon>Tracheophyta</taxon>
        <taxon>Spermatophyta</taxon>
        <taxon>Magnoliopsida</taxon>
        <taxon>eudicotyledons</taxon>
        <taxon>Gunneridae</taxon>
        <taxon>Pentapetalae</taxon>
        <taxon>rosids</taxon>
        <taxon>fabids</taxon>
        <taxon>Fabales</taxon>
        <taxon>Fabaceae</taxon>
        <taxon>Papilionoideae</taxon>
        <taxon>50 kb inversion clade</taxon>
        <taxon>dalbergioids sensu lato</taxon>
        <taxon>Dalbergieae</taxon>
        <taxon>Pterocarpus clade</taxon>
        <taxon>Arachis</taxon>
    </lineage>
</organism>
<evidence type="ECO:0000256" key="1">
    <source>
        <dbReference type="SAM" id="MobiDB-lite"/>
    </source>
</evidence>
<reference evidence="2 3" key="1">
    <citation type="submission" date="2019-01" db="EMBL/GenBank/DDBJ databases">
        <title>Sequencing of cultivated peanut Arachis hypogaea provides insights into genome evolution and oil improvement.</title>
        <authorList>
            <person name="Chen X."/>
        </authorList>
    </citation>
    <scope>NUCLEOTIDE SEQUENCE [LARGE SCALE GENOMIC DNA]</scope>
    <source>
        <strain evidence="3">cv. Fuhuasheng</strain>
        <tissue evidence="2">Leaves</tissue>
    </source>
</reference>
<sequence length="136" mass="14668">MEEVNFLSDFMPLKMDPNFNSSFLNGFRFSQVPTIPNVEEQCPDPNILSLEGVELRIDGSINGETIAHATIGEVSSSFADEDKIASSSFDPAYKQDQDGNITQDSSGGDTIPSGIPAVSVVSADEPYLGQEFDSKL</sequence>
<evidence type="ECO:0000313" key="2">
    <source>
        <dbReference type="EMBL" id="RYQ94836.1"/>
    </source>
</evidence>